<feature type="transmembrane region" description="Helical" evidence="7">
    <location>
        <begin position="554"/>
        <end position="574"/>
    </location>
</feature>
<feature type="transmembrane region" description="Helical" evidence="7">
    <location>
        <begin position="875"/>
        <end position="892"/>
    </location>
</feature>
<evidence type="ECO:0000256" key="6">
    <source>
        <dbReference type="ARBA" id="ARBA00043993"/>
    </source>
</evidence>
<sequence>MDTVWWLLGVVVLLATLADVFLTALNYDEAGFLAGPFSRGLWRVLRSVTHRLPRDRRPVVLRQVTGVQVIGVVLLWIVGTITGYGLIYYGLMTPTSFTPAAPRELDLFDAMYFSAAQLSTVGGSDLTAATDLLRFLSIAETLTGVVLVSMILTFLLGVYDVIGSLNTLCTRFVSAERGAGSPVATLRPYLRPGGEGADGHLDAISDAFADYTSGVRLHHAAYFFQSGRDRFALPYALRMIGGTLGALRWGLPTGHPASTSPTLPALTFQYLEFGEYLQATVRWSDEPEPPEPVDRDTFERIVRGGARVEQRDPWVARFTQLELQLADVIGSDPLADLDDAHRRYTQWLPFAYRAEVVTTSVGRDLDYQPVIVTDVPVSLLHGDRVAVRNVESYLTDPVPPRHDRGRLRGRLSSRLSLLDPGGARLRTAVRGLVSAVVAALTALLVARGLGEQDQVRPVIFAGFVAMLASGAVAGRGAARRLRAAVSVLAVVLVVVVLAAASSGSHLWTGAAAVLVAVVAAWASRFGPRYAGLGTVGFMAFYYALLMRLEASDVLLYAAGAVLGVGWPLLLGGALMPERPVRVLRAALDSYRREMVATLEVLEDGAAWGRWDRVLAHRLNLAQRRLRRGSEFLAGRLSTGAEAADLDERRARTLRLHIFSANLAEEYLVAAVRSLPAAGVSLELRGRLAGRLELLRAHVTQAVLAGADGPPSDDWRREKTPVTWPREARAVHRAVDELAHALDSLRHAEQGATDRDLETDDALDARQPAPAPPRRALAPATRRAVQAGLAVAAGLLVGDALSSSHQYWAMLAAYQVLGASDAETFVKGGQRVAGTVAGTLVGFGVAIATGGDHVALVVMVAIGIFGSLFYRGVSTAVQVFFTMVIFSTVYETLGRLTPGTVELRIVETAVGSAIALVVAAVVLPTRTRVLVDRDLARLVRDLQLVLDGVFARLERSDGTASVAALNSHLLVIDDQVRRIGVTADPLLRSGGVLDAGGVQQRLTAVQLVAYDVRYLVHALEQAHAVDADLSARDWAALRTTTADNMAALLAILEHRAVPAVHEDLGSAQDVDPHAPGAEHERAVLRRVDRVNRTVVLLISDLAPDAVEPVADPAPVAG</sequence>
<feature type="transmembrane region" description="Helical" evidence="7">
    <location>
        <begin position="904"/>
        <end position="922"/>
    </location>
</feature>
<evidence type="ECO:0000259" key="9">
    <source>
        <dbReference type="Pfam" id="PF13515"/>
    </source>
</evidence>
<keyword evidence="11" id="KW-1185">Reference proteome</keyword>
<dbReference type="PANTHER" id="PTHR30509">
    <property type="entry name" value="P-HYDROXYBENZOIC ACID EFFLUX PUMP SUBUNIT-RELATED"/>
    <property type="match status" value="1"/>
</dbReference>
<keyword evidence="5 7" id="KW-0472">Membrane</keyword>
<organism evidence="10 11">
    <name type="scientific">Cellulomonas xiejunii</name>
    <dbReference type="NCBI Taxonomy" id="2968083"/>
    <lineage>
        <taxon>Bacteria</taxon>
        <taxon>Bacillati</taxon>
        <taxon>Actinomycetota</taxon>
        <taxon>Actinomycetes</taxon>
        <taxon>Micrococcales</taxon>
        <taxon>Cellulomonadaceae</taxon>
        <taxon>Cellulomonas</taxon>
    </lineage>
</organism>
<feature type="transmembrane region" description="Helical" evidence="7">
    <location>
        <begin position="64"/>
        <end position="89"/>
    </location>
</feature>
<evidence type="ECO:0000259" key="8">
    <source>
        <dbReference type="Pfam" id="PF07885"/>
    </source>
</evidence>
<feature type="domain" description="Integral membrane bound transporter" evidence="9">
    <location>
        <begin position="794"/>
        <end position="917"/>
    </location>
</feature>
<comment type="subcellular location">
    <subcellularLocation>
        <location evidence="1">Cell membrane</location>
        <topology evidence="1">Multi-pass membrane protein</topology>
    </subcellularLocation>
</comment>
<evidence type="ECO:0000256" key="5">
    <source>
        <dbReference type="ARBA" id="ARBA00023136"/>
    </source>
</evidence>
<evidence type="ECO:0000256" key="3">
    <source>
        <dbReference type="ARBA" id="ARBA00022692"/>
    </source>
</evidence>
<proteinExistence type="inferred from homology"/>
<name>A0ABY5KVL4_9CELL</name>
<feature type="transmembrane region" description="Helical" evidence="7">
    <location>
        <begin position="142"/>
        <end position="162"/>
    </location>
</feature>
<dbReference type="InterPro" id="IPR013099">
    <property type="entry name" value="K_chnl_dom"/>
</dbReference>
<accession>A0ABY5KVL4</accession>
<reference evidence="10 11" key="1">
    <citation type="submission" date="2022-07" db="EMBL/GenBank/DDBJ databases">
        <title>Novel species in genus cellulomonas.</title>
        <authorList>
            <person name="Ye L."/>
        </authorList>
    </citation>
    <scope>NUCLEOTIDE SEQUENCE [LARGE SCALE GENOMIC DNA]</scope>
    <source>
        <strain evidence="11">zg-B89</strain>
    </source>
</reference>
<feature type="transmembrane region" description="Helical" evidence="7">
    <location>
        <begin position="6"/>
        <end position="27"/>
    </location>
</feature>
<protein>
    <submittedName>
        <fullName evidence="10">FUSC family protein</fullName>
    </submittedName>
</protein>
<gene>
    <name evidence="10" type="ORF">NP048_08735</name>
</gene>
<feature type="transmembrane region" description="Helical" evidence="7">
    <location>
        <begin position="529"/>
        <end position="548"/>
    </location>
</feature>
<dbReference type="EMBL" id="CP101987">
    <property type="protein sequence ID" value="UUI73496.1"/>
    <property type="molecule type" value="Genomic_DNA"/>
</dbReference>
<feature type="domain" description="Potassium channel" evidence="8">
    <location>
        <begin position="91"/>
        <end position="155"/>
    </location>
</feature>
<dbReference type="Pfam" id="PF13515">
    <property type="entry name" value="FUSC_2"/>
    <property type="match status" value="1"/>
</dbReference>
<evidence type="ECO:0000256" key="1">
    <source>
        <dbReference type="ARBA" id="ARBA00004651"/>
    </source>
</evidence>
<feature type="transmembrane region" description="Helical" evidence="7">
    <location>
        <begin position="428"/>
        <end position="449"/>
    </location>
</feature>
<feature type="transmembrane region" description="Helical" evidence="7">
    <location>
        <begin position="506"/>
        <end position="522"/>
    </location>
</feature>
<feature type="transmembrane region" description="Helical" evidence="7">
    <location>
        <begin position="455"/>
        <end position="474"/>
    </location>
</feature>
<dbReference type="Gene3D" id="1.10.287.70">
    <property type="match status" value="1"/>
</dbReference>
<evidence type="ECO:0000256" key="7">
    <source>
        <dbReference type="SAM" id="Phobius"/>
    </source>
</evidence>
<dbReference type="Proteomes" id="UP001316384">
    <property type="component" value="Chromosome"/>
</dbReference>
<comment type="similarity">
    <text evidence="6">Belongs to the YccS/YhfK family.</text>
</comment>
<dbReference type="RefSeq" id="WP_227578607.1">
    <property type="nucleotide sequence ID" value="NZ_CP101987.1"/>
</dbReference>
<dbReference type="Pfam" id="PF07885">
    <property type="entry name" value="Ion_trans_2"/>
    <property type="match status" value="1"/>
</dbReference>
<keyword evidence="4 7" id="KW-1133">Transmembrane helix</keyword>
<feature type="transmembrane region" description="Helical" evidence="7">
    <location>
        <begin position="481"/>
        <end position="500"/>
    </location>
</feature>
<keyword evidence="3 7" id="KW-0812">Transmembrane</keyword>
<evidence type="ECO:0000256" key="4">
    <source>
        <dbReference type="ARBA" id="ARBA00022989"/>
    </source>
</evidence>
<dbReference type="SUPFAM" id="SSF81324">
    <property type="entry name" value="Voltage-gated potassium channels"/>
    <property type="match status" value="1"/>
</dbReference>
<dbReference type="PANTHER" id="PTHR30509:SF9">
    <property type="entry name" value="MULTIDRUG RESISTANCE PROTEIN MDTO"/>
    <property type="match status" value="1"/>
</dbReference>
<evidence type="ECO:0000313" key="10">
    <source>
        <dbReference type="EMBL" id="UUI73496.1"/>
    </source>
</evidence>
<keyword evidence="2" id="KW-1003">Cell membrane</keyword>
<dbReference type="InterPro" id="IPR049453">
    <property type="entry name" value="Memb_transporter_dom"/>
</dbReference>
<evidence type="ECO:0000256" key="2">
    <source>
        <dbReference type="ARBA" id="ARBA00022475"/>
    </source>
</evidence>
<evidence type="ECO:0000313" key="11">
    <source>
        <dbReference type="Proteomes" id="UP001316384"/>
    </source>
</evidence>